<dbReference type="Pfam" id="PF18204">
    <property type="entry name" value="PGF-CTERM"/>
    <property type="match status" value="1"/>
</dbReference>
<evidence type="ECO:0000313" key="7">
    <source>
        <dbReference type="Proteomes" id="UP001596442"/>
    </source>
</evidence>
<dbReference type="EMBL" id="JBHSWW010000020">
    <property type="protein sequence ID" value="MFC6752424.1"/>
    <property type="molecule type" value="Genomic_DNA"/>
</dbReference>
<name>A0ABD5S7M5_9EURY</name>
<dbReference type="InterPro" id="IPR026371">
    <property type="entry name" value="PGF_CTERM"/>
</dbReference>
<dbReference type="Proteomes" id="UP001596442">
    <property type="component" value="Unassembled WGS sequence"/>
</dbReference>
<comment type="caution">
    <text evidence="6">The sequence shown here is derived from an EMBL/GenBank/DDBJ whole genome shotgun (WGS) entry which is preliminary data.</text>
</comment>
<feature type="transmembrane region" description="Helical" evidence="3">
    <location>
        <begin position="322"/>
        <end position="341"/>
    </location>
</feature>
<reference evidence="6 7" key="1">
    <citation type="journal article" date="2019" name="Int. J. Syst. Evol. Microbiol.">
        <title>The Global Catalogue of Microorganisms (GCM) 10K type strain sequencing project: providing services to taxonomists for standard genome sequencing and annotation.</title>
        <authorList>
            <consortium name="The Broad Institute Genomics Platform"/>
            <consortium name="The Broad Institute Genome Sequencing Center for Infectious Disease"/>
            <person name="Wu L."/>
            <person name="Ma J."/>
        </authorList>
    </citation>
    <scope>NUCLEOTIDE SEQUENCE [LARGE SCALE GENOMIC DNA]</scope>
    <source>
        <strain evidence="6 7">CGMCC 1.3239</strain>
    </source>
</reference>
<protein>
    <submittedName>
        <fullName evidence="6">PGF-CTERM sorting domain-containing protein</fullName>
    </submittedName>
</protein>
<evidence type="ECO:0000313" key="6">
    <source>
        <dbReference type="EMBL" id="MFC6752424.1"/>
    </source>
</evidence>
<dbReference type="Gene3D" id="2.60.40.10">
    <property type="entry name" value="Immunoglobulins"/>
    <property type="match status" value="1"/>
</dbReference>
<feature type="domain" description="PGF-CTERM archaeal protein-sorting signal" evidence="4">
    <location>
        <begin position="323"/>
        <end position="343"/>
    </location>
</feature>
<dbReference type="InterPro" id="IPR055913">
    <property type="entry name" value="DUF7490"/>
</dbReference>
<accession>A0ABD5S7M5</accession>
<keyword evidence="3" id="KW-0472">Membrane</keyword>
<evidence type="ECO:0000256" key="2">
    <source>
        <dbReference type="SAM" id="MobiDB-lite"/>
    </source>
</evidence>
<feature type="region of interest" description="Disordered" evidence="2">
    <location>
        <begin position="296"/>
        <end position="319"/>
    </location>
</feature>
<dbReference type="RefSeq" id="WP_379779113.1">
    <property type="nucleotide sequence ID" value="NZ_JBHSWW010000020.1"/>
</dbReference>
<sequence>MDARTTLLALGAAVLVVGAVGVVAAPDAIDDPRSGDTGEPPGHIDLADVVIDPAEVSGETATLDLVVDLRHRGSTVENVTLRHRALDADSGLLVDETTVDVGDVGDIDRDGEVTANGSLDVERAGGYHLETVVFVDGERTTERTTRIAGVEALVPSYADSSVEFADGNVWPTVAVSVVDAGAETATLSVSTSVTNRGDDPSGDLDLRVMLRQADSNVVAAEASETVGTVRPGRTDTVTTTLDVPDGYNYYVDAALFDDDVLIDETQAVANLDPQETIDANETVEDVEFAVEDFTRTEATDDALDDAPADEDVEDAPDVGDDAPGFGVVVAVAALLAAALFARRDR</sequence>
<dbReference type="AlphaFoldDB" id="A0ABD5S7M5"/>
<keyword evidence="3" id="KW-0812">Transmembrane</keyword>
<dbReference type="InterPro" id="IPR013783">
    <property type="entry name" value="Ig-like_fold"/>
</dbReference>
<evidence type="ECO:0000256" key="1">
    <source>
        <dbReference type="ARBA" id="ARBA00022729"/>
    </source>
</evidence>
<evidence type="ECO:0000259" key="4">
    <source>
        <dbReference type="Pfam" id="PF18204"/>
    </source>
</evidence>
<dbReference type="Pfam" id="PF24318">
    <property type="entry name" value="DUF7490"/>
    <property type="match status" value="2"/>
</dbReference>
<keyword evidence="3" id="KW-1133">Transmembrane helix</keyword>
<dbReference type="GO" id="GO:0005886">
    <property type="term" value="C:plasma membrane"/>
    <property type="evidence" value="ECO:0007669"/>
    <property type="project" value="UniProtKB-SubCell"/>
</dbReference>
<evidence type="ECO:0000259" key="5">
    <source>
        <dbReference type="Pfam" id="PF24318"/>
    </source>
</evidence>
<feature type="compositionally biased region" description="Acidic residues" evidence="2">
    <location>
        <begin position="299"/>
        <end position="319"/>
    </location>
</feature>
<dbReference type="GO" id="GO:0030115">
    <property type="term" value="C:S-layer"/>
    <property type="evidence" value="ECO:0007669"/>
    <property type="project" value="UniProtKB-SubCell"/>
</dbReference>
<keyword evidence="7" id="KW-1185">Reference proteome</keyword>
<feature type="domain" description="DUF7490" evidence="5">
    <location>
        <begin position="44"/>
        <end position="151"/>
    </location>
</feature>
<evidence type="ECO:0000256" key="3">
    <source>
        <dbReference type="SAM" id="Phobius"/>
    </source>
</evidence>
<dbReference type="NCBIfam" id="TIGR04126">
    <property type="entry name" value="PGF_CTERM"/>
    <property type="match status" value="1"/>
</dbReference>
<feature type="domain" description="DUF7490" evidence="5">
    <location>
        <begin position="170"/>
        <end position="272"/>
    </location>
</feature>
<gene>
    <name evidence="6" type="ORF">ACFQEU_02895</name>
</gene>
<organism evidence="6 7">
    <name type="scientific">Halorubrum tibetense</name>
    <dbReference type="NCBI Taxonomy" id="175631"/>
    <lineage>
        <taxon>Archaea</taxon>
        <taxon>Methanobacteriati</taxon>
        <taxon>Methanobacteriota</taxon>
        <taxon>Stenosarchaea group</taxon>
        <taxon>Halobacteria</taxon>
        <taxon>Halobacteriales</taxon>
        <taxon>Haloferacaceae</taxon>
        <taxon>Halorubrum</taxon>
    </lineage>
</organism>
<proteinExistence type="predicted"/>
<keyword evidence="1" id="KW-0732">Signal</keyword>